<feature type="domain" description="OmpR/PhoB-type" evidence="7">
    <location>
        <begin position="126"/>
        <end position="227"/>
    </location>
</feature>
<keyword evidence="5" id="KW-0804">Transcription</keyword>
<dbReference type="RefSeq" id="WP_035841759.1">
    <property type="nucleotide sequence ID" value="NZ_BNAB01000002.1"/>
</dbReference>
<dbReference type="InterPro" id="IPR016032">
    <property type="entry name" value="Sig_transdc_resp-reg_C-effctor"/>
</dbReference>
<proteinExistence type="predicted"/>
<evidence type="ECO:0000313" key="9">
    <source>
        <dbReference type="EMBL" id="SDW30541.1"/>
    </source>
</evidence>
<comment type="caution">
    <text evidence="8">The sequence shown here is derived from an EMBL/GenBank/DDBJ whole genome shotgun (WGS) entry which is preliminary data.</text>
</comment>
<dbReference type="PROSITE" id="PS51755">
    <property type="entry name" value="OMPR_PHOB"/>
    <property type="match status" value="1"/>
</dbReference>
<evidence type="ECO:0000256" key="6">
    <source>
        <dbReference type="PROSITE-ProRule" id="PRU01091"/>
    </source>
</evidence>
<evidence type="ECO:0000259" key="7">
    <source>
        <dbReference type="PROSITE" id="PS51755"/>
    </source>
</evidence>
<reference evidence="8" key="3">
    <citation type="submission" date="2023-06" db="EMBL/GenBank/DDBJ databases">
        <authorList>
            <person name="Sun Q."/>
            <person name="Zhou Y."/>
        </authorList>
    </citation>
    <scope>NUCLEOTIDE SEQUENCE</scope>
    <source>
        <strain evidence="8">CGMCC 1.10859</strain>
    </source>
</reference>
<accession>A0AAN4UP51</accession>
<dbReference type="Proteomes" id="UP000634647">
    <property type="component" value="Unassembled WGS sequence"/>
</dbReference>
<protein>
    <submittedName>
        <fullName evidence="9">Two-component system, cell cycle response regulator CtrA</fullName>
    </submittedName>
</protein>
<dbReference type="EMBL" id="FNOB01000002">
    <property type="protein sequence ID" value="SDW30541.1"/>
    <property type="molecule type" value="Genomic_DNA"/>
</dbReference>
<organism evidence="8 11">
    <name type="scientific">Allgaiera indica</name>
    <dbReference type="NCBI Taxonomy" id="765699"/>
    <lineage>
        <taxon>Bacteria</taxon>
        <taxon>Pseudomonadati</taxon>
        <taxon>Pseudomonadota</taxon>
        <taxon>Alphaproteobacteria</taxon>
        <taxon>Rhodobacterales</taxon>
        <taxon>Paracoccaceae</taxon>
        <taxon>Allgaiera</taxon>
    </lineage>
</organism>
<sequence length="238" mass="26092">MYLYVYEPREAARRALLDRLRGSALQPVTVEETFFGSDLTRLNRKGSDTRAILIGATPRALALIRAIRKQGCQNPLLVLPGQALGDGDPARLLDAGADDVLSPRADGAEIASRINAINRRIYGHAAESVTVGEVEAFFDGRDPEVSGERVRLSRREHAIFQHLVLSANRVVSRAAIYDAVYGMDDDQPFDKVIDVYICKLRKKLSTAAASGHQYIETVYGRGYKFSAADQKAATIAAE</sequence>
<keyword evidence="4 6" id="KW-0238">DNA-binding</keyword>
<dbReference type="Pfam" id="PF00486">
    <property type="entry name" value="Trans_reg_C"/>
    <property type="match status" value="1"/>
</dbReference>
<evidence type="ECO:0000256" key="1">
    <source>
        <dbReference type="ARBA" id="ARBA00022553"/>
    </source>
</evidence>
<dbReference type="InterPro" id="IPR039420">
    <property type="entry name" value="WalR-like"/>
</dbReference>
<keyword evidence="3" id="KW-0805">Transcription regulation</keyword>
<evidence type="ECO:0000313" key="8">
    <source>
        <dbReference type="EMBL" id="GHD99251.1"/>
    </source>
</evidence>
<dbReference type="Proteomes" id="UP000199541">
    <property type="component" value="Unassembled WGS sequence"/>
</dbReference>
<evidence type="ECO:0000313" key="11">
    <source>
        <dbReference type="Proteomes" id="UP000634647"/>
    </source>
</evidence>
<name>A0AAN4UP51_9RHOB</name>
<keyword evidence="10" id="KW-1185">Reference proteome</keyword>
<gene>
    <name evidence="8" type="ORF">GCM10008024_05880</name>
    <name evidence="9" type="ORF">SAMN05444006_102287</name>
</gene>
<dbReference type="GO" id="GO:0005829">
    <property type="term" value="C:cytosol"/>
    <property type="evidence" value="ECO:0007669"/>
    <property type="project" value="TreeGrafter"/>
</dbReference>
<evidence type="ECO:0000256" key="2">
    <source>
        <dbReference type="ARBA" id="ARBA00023012"/>
    </source>
</evidence>
<dbReference type="AlphaFoldDB" id="A0AAN4UP51"/>
<evidence type="ECO:0000313" key="10">
    <source>
        <dbReference type="Proteomes" id="UP000199541"/>
    </source>
</evidence>
<dbReference type="CDD" id="cd00383">
    <property type="entry name" value="trans_reg_C"/>
    <property type="match status" value="1"/>
</dbReference>
<evidence type="ECO:0000256" key="5">
    <source>
        <dbReference type="ARBA" id="ARBA00023163"/>
    </source>
</evidence>
<dbReference type="GO" id="GO:0006355">
    <property type="term" value="P:regulation of DNA-templated transcription"/>
    <property type="evidence" value="ECO:0007669"/>
    <property type="project" value="InterPro"/>
</dbReference>
<dbReference type="GO" id="GO:0032993">
    <property type="term" value="C:protein-DNA complex"/>
    <property type="evidence" value="ECO:0007669"/>
    <property type="project" value="TreeGrafter"/>
</dbReference>
<dbReference type="Gene3D" id="1.10.10.10">
    <property type="entry name" value="Winged helix-like DNA-binding domain superfamily/Winged helix DNA-binding domain"/>
    <property type="match status" value="1"/>
</dbReference>
<keyword evidence="1" id="KW-0597">Phosphoprotein</keyword>
<dbReference type="InterPro" id="IPR036388">
    <property type="entry name" value="WH-like_DNA-bd_sf"/>
</dbReference>
<dbReference type="PANTHER" id="PTHR48111:SF22">
    <property type="entry name" value="REGULATOR OF RPOS"/>
    <property type="match status" value="1"/>
</dbReference>
<feature type="DNA-binding region" description="OmpR/PhoB-type" evidence="6">
    <location>
        <begin position="126"/>
        <end position="227"/>
    </location>
</feature>
<dbReference type="PANTHER" id="PTHR48111">
    <property type="entry name" value="REGULATOR OF RPOS"/>
    <property type="match status" value="1"/>
</dbReference>
<reference evidence="8" key="1">
    <citation type="journal article" date="2014" name="Int. J. Syst. Evol. Microbiol.">
        <title>Complete genome sequence of Corynebacterium casei LMG S-19264T (=DSM 44701T), isolated from a smear-ripened cheese.</title>
        <authorList>
            <consortium name="US DOE Joint Genome Institute (JGI-PGF)"/>
            <person name="Walter F."/>
            <person name="Albersmeier A."/>
            <person name="Kalinowski J."/>
            <person name="Ruckert C."/>
        </authorList>
    </citation>
    <scope>NUCLEOTIDE SEQUENCE</scope>
    <source>
        <strain evidence="8">CGMCC 1.10859</strain>
    </source>
</reference>
<dbReference type="EMBL" id="BNAB01000002">
    <property type="protein sequence ID" value="GHD99251.1"/>
    <property type="molecule type" value="Genomic_DNA"/>
</dbReference>
<reference evidence="9 10" key="2">
    <citation type="submission" date="2016-10" db="EMBL/GenBank/DDBJ databases">
        <authorList>
            <person name="Varghese N."/>
            <person name="Submissions S."/>
        </authorList>
    </citation>
    <scope>NUCLEOTIDE SEQUENCE [LARGE SCALE GENOMIC DNA]</scope>
    <source>
        <strain evidence="9 10">DSM 24802</strain>
    </source>
</reference>
<evidence type="ECO:0000256" key="3">
    <source>
        <dbReference type="ARBA" id="ARBA00023015"/>
    </source>
</evidence>
<dbReference type="SUPFAM" id="SSF46894">
    <property type="entry name" value="C-terminal effector domain of the bipartite response regulators"/>
    <property type="match status" value="1"/>
</dbReference>
<dbReference type="InterPro" id="IPR001867">
    <property type="entry name" value="OmpR/PhoB-type_DNA-bd"/>
</dbReference>
<dbReference type="SMART" id="SM00862">
    <property type="entry name" value="Trans_reg_C"/>
    <property type="match status" value="1"/>
</dbReference>
<keyword evidence="2" id="KW-0902">Two-component regulatory system</keyword>
<dbReference type="GO" id="GO:0000156">
    <property type="term" value="F:phosphorelay response regulator activity"/>
    <property type="evidence" value="ECO:0007669"/>
    <property type="project" value="TreeGrafter"/>
</dbReference>
<dbReference type="GO" id="GO:0000976">
    <property type="term" value="F:transcription cis-regulatory region binding"/>
    <property type="evidence" value="ECO:0007669"/>
    <property type="project" value="TreeGrafter"/>
</dbReference>
<evidence type="ECO:0000256" key="4">
    <source>
        <dbReference type="ARBA" id="ARBA00023125"/>
    </source>
</evidence>